<keyword evidence="2" id="KW-1133">Transmembrane helix</keyword>
<feature type="transmembrane region" description="Helical" evidence="2">
    <location>
        <begin position="87"/>
        <end position="105"/>
    </location>
</feature>
<feature type="domain" description="CAAX prenyl protease 2/Lysostaphin resistance protein A-like" evidence="3">
    <location>
        <begin position="170"/>
        <end position="269"/>
    </location>
</feature>
<organism evidence="4 5">
    <name type="scientific">Pseudoxanthomonas gei</name>
    <dbReference type="NCBI Taxonomy" id="1383030"/>
    <lineage>
        <taxon>Bacteria</taxon>
        <taxon>Pseudomonadati</taxon>
        <taxon>Pseudomonadota</taxon>
        <taxon>Gammaproteobacteria</taxon>
        <taxon>Lysobacterales</taxon>
        <taxon>Lysobacteraceae</taxon>
        <taxon>Pseudoxanthomonas</taxon>
    </lineage>
</organism>
<evidence type="ECO:0000256" key="1">
    <source>
        <dbReference type="SAM" id="MobiDB-lite"/>
    </source>
</evidence>
<dbReference type="EMBL" id="QOVG01000007">
    <property type="protein sequence ID" value="NDK39530.1"/>
    <property type="molecule type" value="Genomic_DNA"/>
</dbReference>
<feature type="region of interest" description="Disordered" evidence="1">
    <location>
        <begin position="1"/>
        <end position="22"/>
    </location>
</feature>
<accession>A0ABX0AD67</accession>
<feature type="transmembrane region" description="Helical" evidence="2">
    <location>
        <begin position="32"/>
        <end position="57"/>
    </location>
</feature>
<evidence type="ECO:0000313" key="5">
    <source>
        <dbReference type="Proteomes" id="UP001429354"/>
    </source>
</evidence>
<evidence type="ECO:0000256" key="2">
    <source>
        <dbReference type="SAM" id="Phobius"/>
    </source>
</evidence>
<dbReference type="InterPro" id="IPR052710">
    <property type="entry name" value="CAAX_protease"/>
</dbReference>
<keyword evidence="5" id="KW-1185">Reference proteome</keyword>
<keyword evidence="4" id="KW-0378">Hydrolase</keyword>
<keyword evidence="2" id="KW-0472">Membrane</keyword>
<dbReference type="GO" id="GO:0008237">
    <property type="term" value="F:metallopeptidase activity"/>
    <property type="evidence" value="ECO:0007669"/>
    <property type="project" value="UniProtKB-KW"/>
</dbReference>
<dbReference type="PANTHER" id="PTHR36435:SF1">
    <property type="entry name" value="CAAX AMINO TERMINAL PROTEASE FAMILY PROTEIN"/>
    <property type="match status" value="1"/>
</dbReference>
<feature type="transmembrane region" description="Helical" evidence="2">
    <location>
        <begin position="256"/>
        <end position="277"/>
    </location>
</feature>
<sequence>MEREASPASPGVALTGSVPPPRPGHRRALTGFLLDALIAVAVLLLVSVASGLAWVLVRIAQLALRGNLPADLRVLVSGLGQPGPLSMLWMTLLSTGTAALVVYYWRRRASAAELAISYSAVRQPSTWGWVLGTAAIAFVFSSTMSAVGKAFDIAPAPTNLPVIEAAFVASPVFMWLFGTLLAPAYEELLFRRVLFGRLWAAGRPWLGLLLSSAAFALMHEIPGTSGNSLAATGLLWLTYAFLGAAFGLVYWRTRTLWAAIAAHALNNAIALGLLKLYGVD</sequence>
<proteinExistence type="predicted"/>
<evidence type="ECO:0000313" key="4">
    <source>
        <dbReference type="EMBL" id="NDK39530.1"/>
    </source>
</evidence>
<comment type="caution">
    <text evidence="4">The sequence shown here is derived from an EMBL/GenBank/DDBJ whole genome shotgun (WGS) entry which is preliminary data.</text>
</comment>
<keyword evidence="2" id="KW-0812">Transmembrane</keyword>
<dbReference type="RefSeq" id="WP_162350101.1">
    <property type="nucleotide sequence ID" value="NZ_QOVG01000007.1"/>
</dbReference>
<evidence type="ECO:0000259" key="3">
    <source>
        <dbReference type="Pfam" id="PF02517"/>
    </source>
</evidence>
<dbReference type="InterPro" id="IPR003675">
    <property type="entry name" value="Rce1/LyrA-like_dom"/>
</dbReference>
<feature type="transmembrane region" description="Helical" evidence="2">
    <location>
        <begin position="160"/>
        <end position="182"/>
    </location>
</feature>
<protein>
    <submittedName>
        <fullName evidence="4">CPBP family intramembrane metalloprotease</fullName>
    </submittedName>
</protein>
<feature type="transmembrane region" description="Helical" evidence="2">
    <location>
        <begin position="194"/>
        <end position="217"/>
    </location>
</feature>
<name>A0ABX0AD67_9GAMM</name>
<dbReference type="PANTHER" id="PTHR36435">
    <property type="entry name" value="SLR1288 PROTEIN"/>
    <property type="match status" value="1"/>
</dbReference>
<keyword evidence="4" id="KW-0645">Protease</keyword>
<feature type="transmembrane region" description="Helical" evidence="2">
    <location>
        <begin position="229"/>
        <end position="249"/>
    </location>
</feature>
<keyword evidence="4" id="KW-0482">Metalloprotease</keyword>
<dbReference type="Proteomes" id="UP001429354">
    <property type="component" value="Unassembled WGS sequence"/>
</dbReference>
<feature type="transmembrane region" description="Helical" evidence="2">
    <location>
        <begin position="126"/>
        <end position="148"/>
    </location>
</feature>
<dbReference type="Pfam" id="PF02517">
    <property type="entry name" value="Rce1-like"/>
    <property type="match status" value="1"/>
</dbReference>
<reference evidence="4 5" key="1">
    <citation type="submission" date="2018-07" db="EMBL/GenBank/DDBJ databases">
        <title>Whole genome Sequencing of Pseudoxanthomonas gei KCTC 32298 (T).</title>
        <authorList>
            <person name="Kumar S."/>
            <person name="Bansal K."/>
            <person name="Kaur A."/>
            <person name="Patil P."/>
            <person name="Sharma S."/>
            <person name="Patil P.B."/>
        </authorList>
    </citation>
    <scope>NUCLEOTIDE SEQUENCE [LARGE SCALE GENOMIC DNA]</scope>
    <source>
        <strain evidence="4 5">KCTC 32298</strain>
    </source>
</reference>
<gene>
    <name evidence="4" type="ORF">DT603_11825</name>
</gene>